<feature type="compositionally biased region" description="Basic residues" evidence="5">
    <location>
        <begin position="42"/>
        <end position="53"/>
    </location>
</feature>
<dbReference type="EMBL" id="GG662212">
    <property type="protein sequence ID" value="EAS07728.2"/>
    <property type="molecule type" value="Genomic_DNA"/>
</dbReference>
<dbReference type="RefSeq" id="XP_001027970.2">
    <property type="nucleotide sequence ID" value="XM_001027970.3"/>
</dbReference>
<dbReference type="STRING" id="312017.I7M4N4"/>
<feature type="domain" description="Guanylate cyclase" evidence="7">
    <location>
        <begin position="691"/>
        <end position="848"/>
    </location>
</feature>
<name>I7M4N4_TETTS</name>
<evidence type="ECO:0000313" key="9">
    <source>
        <dbReference type="Proteomes" id="UP000009168"/>
    </source>
</evidence>
<accession>I7M4N4</accession>
<dbReference type="Proteomes" id="UP000009168">
    <property type="component" value="Unassembled WGS sequence"/>
</dbReference>
<feature type="compositionally biased region" description="Polar residues" evidence="5">
    <location>
        <begin position="29"/>
        <end position="41"/>
    </location>
</feature>
<dbReference type="SUPFAM" id="SSF81324">
    <property type="entry name" value="Voltage-gated potassium channels"/>
    <property type="match status" value="1"/>
</dbReference>
<keyword evidence="2 6" id="KW-0812">Transmembrane</keyword>
<evidence type="ECO:0000256" key="6">
    <source>
        <dbReference type="SAM" id="Phobius"/>
    </source>
</evidence>
<dbReference type="InterPro" id="IPR001054">
    <property type="entry name" value="A/G_cyclase"/>
</dbReference>
<comment type="subcellular location">
    <subcellularLocation>
        <location evidence="1">Membrane</location>
        <topology evidence="1">Multi-pass membrane protein</topology>
    </subcellularLocation>
</comment>
<dbReference type="PROSITE" id="PS50125">
    <property type="entry name" value="GUANYLATE_CYCLASE_2"/>
    <property type="match status" value="1"/>
</dbReference>
<keyword evidence="4 6" id="KW-0472">Membrane</keyword>
<keyword evidence="9" id="KW-1185">Reference proteome</keyword>
<dbReference type="CDD" id="cd07302">
    <property type="entry name" value="CHD"/>
    <property type="match status" value="1"/>
</dbReference>
<evidence type="ECO:0000256" key="3">
    <source>
        <dbReference type="ARBA" id="ARBA00022989"/>
    </source>
</evidence>
<dbReference type="Pfam" id="PF00520">
    <property type="entry name" value="Ion_trans"/>
    <property type="match status" value="1"/>
</dbReference>
<organism evidence="8 9">
    <name type="scientific">Tetrahymena thermophila (strain SB210)</name>
    <dbReference type="NCBI Taxonomy" id="312017"/>
    <lineage>
        <taxon>Eukaryota</taxon>
        <taxon>Sar</taxon>
        <taxon>Alveolata</taxon>
        <taxon>Ciliophora</taxon>
        <taxon>Intramacronucleata</taxon>
        <taxon>Oligohymenophorea</taxon>
        <taxon>Hymenostomatida</taxon>
        <taxon>Tetrahymenina</taxon>
        <taxon>Tetrahymenidae</taxon>
        <taxon>Tetrahymena</taxon>
    </lineage>
</organism>
<feature type="compositionally biased region" description="Basic and acidic residues" evidence="5">
    <location>
        <begin position="304"/>
        <end position="317"/>
    </location>
</feature>
<evidence type="ECO:0000256" key="4">
    <source>
        <dbReference type="ARBA" id="ARBA00023136"/>
    </source>
</evidence>
<dbReference type="InterPro" id="IPR027359">
    <property type="entry name" value="Volt_channel_dom_sf"/>
</dbReference>
<dbReference type="InParanoid" id="I7M4N4"/>
<protein>
    <submittedName>
        <fullName evidence="8">Adenylate/guanylate cyclase domain protein</fullName>
    </submittedName>
</protein>
<evidence type="ECO:0000313" key="8">
    <source>
        <dbReference type="EMBL" id="EAS07728.2"/>
    </source>
</evidence>
<feature type="compositionally biased region" description="Polar residues" evidence="5">
    <location>
        <begin position="325"/>
        <end position="340"/>
    </location>
</feature>
<dbReference type="PANTHER" id="PTHR43336:SF3">
    <property type="entry name" value="GUANYLATE CYCLASE DOMAIN-CONTAINING PROTEIN"/>
    <property type="match status" value="1"/>
</dbReference>
<dbReference type="PANTHER" id="PTHR43336">
    <property type="entry name" value="OXYGEN SENSOR HISTIDINE KINASE RESPONSE REGULATOR DEVS/DOSS"/>
    <property type="match status" value="1"/>
</dbReference>
<feature type="region of interest" description="Disordered" evidence="5">
    <location>
        <begin position="289"/>
        <end position="341"/>
    </location>
</feature>
<dbReference type="GO" id="GO:0016020">
    <property type="term" value="C:membrane"/>
    <property type="evidence" value="ECO:0007669"/>
    <property type="project" value="UniProtKB-SubCell"/>
</dbReference>
<evidence type="ECO:0000256" key="2">
    <source>
        <dbReference type="ARBA" id="ARBA00022692"/>
    </source>
</evidence>
<dbReference type="Gene3D" id="3.30.70.1230">
    <property type="entry name" value="Nucleotide cyclase"/>
    <property type="match status" value="1"/>
</dbReference>
<sequence>MSQDIANIQSPNDNLSNHSKDQEKEPNNLLPQAQDEVSVSSKGKKNTLHRKLSNRNDVGDRKGYRKVQFYLEKLVDSSATQITMTIVTIYALFGDDIRVLSTDKQGDEAFWIMNCICLALFTVEIIINCIAKKGYFNSFFFYLDIISTVSLILDIGWISDAMFNQGGGSQNAAQVAKAGRASRVGTRAGRVVRIVRLIRLVKLYKLAQQRIQLEAAKLKALEYEQKQLEEQQNQDNNPPQQQELGNNTVLQKRINNVIMKERVAKTLQMKKQTSNASVKQFQETDAVKEIIPPAVDQSPNLQPKENEEQRLLEEQKALKSKLPPLNNQTSSLEASPNNVPSKPVVLEKYKDDPLLQVTNVNTDQNEQGEKKDVKKMAKDIIQINQKKHTKKYSKASTIQRQAEKEKKQESNDVGSESKVGQKLTDLTTQRVIVIVLCIMISIPIFDYSTYYESQTSYDAGLLFIYYNYKANQINLSYDSMKLYLDFSNSQRNPILYMSNKYGVSQYPWGAQYPNSVFNDVRADQSTYREDDKYYYTMTVDGELISYSIVDIKGDNQINAILSIIRTIFVSIVLTIAFLSFSSDVEHLVLEPIASMMKKVRRIADNPLEAAQIEEREALALEQLQKEGNLKQLQKLKDQEGYETVVLEKLIMKIGALLALGFGEAGSEIIASNMSKGGSVDPMIPGKKIMAIFGFCDIRNFTDATEVLQTGVMLFVNEIAEITHSTVDSFCGQSNKNIGDAFLLVWKYGEDDYFYNSENQLELKDTQKVHNLADLPVLAFLKIMAAITISKKLFKYRQHKGLNERLKNYRVKMGFGLHVGWAIEGAIGSGFKIDASYLSPNVNMASRLEAATKQFGTGLLISGPLYKILTPQCQNHLRHIDRVTVKGSLVPLDMYTVDVHLDNIVYKKVGKDRFDNAHLSLAIKKKKRVIDRMKRNKLKESIINGTENPYEFFNTDKELVAMREFFTPEFYSQWQVGFKYYLDGKWPQAKEIFQKTLVMLNSNGIIDGPSNTLIEVIEEHGNKAPSDWNGFRVLTEK</sequence>
<proteinExistence type="predicted"/>
<dbReference type="InterPro" id="IPR005821">
    <property type="entry name" value="Ion_trans_dom"/>
</dbReference>
<dbReference type="GO" id="GO:0035556">
    <property type="term" value="P:intracellular signal transduction"/>
    <property type="evidence" value="ECO:0007669"/>
    <property type="project" value="InterPro"/>
</dbReference>
<dbReference type="AlphaFoldDB" id="I7M4N4"/>
<evidence type="ECO:0000256" key="1">
    <source>
        <dbReference type="ARBA" id="ARBA00004141"/>
    </source>
</evidence>
<reference evidence="9" key="1">
    <citation type="journal article" date="2006" name="PLoS Biol.">
        <title>Macronuclear genome sequence of the ciliate Tetrahymena thermophila, a model eukaryote.</title>
        <authorList>
            <person name="Eisen J.A."/>
            <person name="Coyne R.S."/>
            <person name="Wu M."/>
            <person name="Wu D."/>
            <person name="Thiagarajan M."/>
            <person name="Wortman J.R."/>
            <person name="Badger J.H."/>
            <person name="Ren Q."/>
            <person name="Amedeo P."/>
            <person name="Jones K.M."/>
            <person name="Tallon L.J."/>
            <person name="Delcher A.L."/>
            <person name="Salzberg S.L."/>
            <person name="Silva J.C."/>
            <person name="Haas B.J."/>
            <person name="Majoros W.H."/>
            <person name="Farzad M."/>
            <person name="Carlton J.M."/>
            <person name="Smith R.K. Jr."/>
            <person name="Garg J."/>
            <person name="Pearlman R.E."/>
            <person name="Karrer K.M."/>
            <person name="Sun L."/>
            <person name="Manning G."/>
            <person name="Elde N.C."/>
            <person name="Turkewitz A.P."/>
            <person name="Asai D.J."/>
            <person name="Wilkes D.E."/>
            <person name="Wang Y."/>
            <person name="Cai H."/>
            <person name="Collins K."/>
            <person name="Stewart B.A."/>
            <person name="Lee S.R."/>
            <person name="Wilamowska K."/>
            <person name="Weinberg Z."/>
            <person name="Ruzzo W.L."/>
            <person name="Wloga D."/>
            <person name="Gaertig J."/>
            <person name="Frankel J."/>
            <person name="Tsao C.-C."/>
            <person name="Gorovsky M.A."/>
            <person name="Keeling P.J."/>
            <person name="Waller R.F."/>
            <person name="Patron N.J."/>
            <person name="Cherry J.M."/>
            <person name="Stover N.A."/>
            <person name="Krieger C.J."/>
            <person name="del Toro C."/>
            <person name="Ryder H.F."/>
            <person name="Williamson S.C."/>
            <person name="Barbeau R.A."/>
            <person name="Hamilton E.P."/>
            <person name="Orias E."/>
        </authorList>
    </citation>
    <scope>NUCLEOTIDE SEQUENCE [LARGE SCALE GENOMIC DNA]</scope>
    <source>
        <strain evidence="9">SB210</strain>
    </source>
</reference>
<dbReference type="GO" id="GO:0005216">
    <property type="term" value="F:monoatomic ion channel activity"/>
    <property type="evidence" value="ECO:0007669"/>
    <property type="project" value="InterPro"/>
</dbReference>
<feature type="transmembrane region" description="Helical" evidence="6">
    <location>
        <begin position="109"/>
        <end position="127"/>
    </location>
</feature>
<dbReference type="InterPro" id="IPR029787">
    <property type="entry name" value="Nucleotide_cyclase"/>
</dbReference>
<dbReference type="eggNOG" id="ENOG502QQYF">
    <property type="taxonomic scope" value="Eukaryota"/>
</dbReference>
<dbReference type="SUPFAM" id="SSF55073">
    <property type="entry name" value="Nucleotide cyclase"/>
    <property type="match status" value="1"/>
</dbReference>
<dbReference type="KEGG" id="tet:TTHERM_00497820"/>
<feature type="compositionally biased region" description="Low complexity" evidence="5">
    <location>
        <begin position="230"/>
        <end position="244"/>
    </location>
</feature>
<dbReference type="FunCoup" id="I7M4N4">
    <property type="interactions" value="5"/>
</dbReference>
<feature type="region of interest" description="Disordered" evidence="5">
    <location>
        <begin position="1"/>
        <end position="59"/>
    </location>
</feature>
<keyword evidence="3 6" id="KW-1133">Transmembrane helix</keyword>
<feature type="transmembrane region" description="Helical" evidence="6">
    <location>
        <begin position="74"/>
        <end position="93"/>
    </location>
</feature>
<feature type="compositionally biased region" description="Basic and acidic residues" evidence="5">
    <location>
        <begin position="401"/>
        <end position="410"/>
    </location>
</feature>
<dbReference type="GeneID" id="7835339"/>
<feature type="compositionally biased region" description="Polar residues" evidence="5">
    <location>
        <begin position="1"/>
        <end position="17"/>
    </location>
</feature>
<dbReference type="Gene3D" id="1.20.120.350">
    <property type="entry name" value="Voltage-gated potassium channels. Chain C"/>
    <property type="match status" value="1"/>
</dbReference>
<evidence type="ECO:0000256" key="5">
    <source>
        <dbReference type="SAM" id="MobiDB-lite"/>
    </source>
</evidence>
<feature type="transmembrane region" description="Helical" evidence="6">
    <location>
        <begin position="139"/>
        <end position="158"/>
    </location>
</feature>
<dbReference type="OrthoDB" id="60033at2759"/>
<evidence type="ECO:0000259" key="7">
    <source>
        <dbReference type="PROSITE" id="PS50125"/>
    </source>
</evidence>
<feature type="region of interest" description="Disordered" evidence="5">
    <location>
        <begin position="386"/>
        <end position="420"/>
    </location>
</feature>
<dbReference type="GO" id="GO:0009190">
    <property type="term" value="P:cyclic nucleotide biosynthetic process"/>
    <property type="evidence" value="ECO:0007669"/>
    <property type="project" value="InterPro"/>
</dbReference>
<feature type="region of interest" description="Disordered" evidence="5">
    <location>
        <begin position="229"/>
        <end position="249"/>
    </location>
</feature>
<gene>
    <name evidence="8" type="ORF">TTHERM_00497820</name>
</gene>